<dbReference type="EMBL" id="QZCE01000002">
    <property type="protein sequence ID" value="NEZ67816.1"/>
    <property type="molecule type" value="Genomic_DNA"/>
</dbReference>
<sequence>MVVAPQRNSYTPNFRTGKTQGTAAAAQVLQQLIGFDPTKVGYMGLEDVQRLSLTAENLEEQVKFAKHAAKKISSILKSCHTIEQIRQEIMKAGLDKYQAINELIGELTKDTNQAQIDERLLQQKIANALQLQGAKAQADSTIEDKSLSNRLLALRQGTATKLQQMHANNRREISESKQRIIEGERLAAARRQYNQTMTQAMNGQIPAGRANSLLANLKKALVSKW</sequence>
<reference evidence="2 3" key="1">
    <citation type="journal article" date="2020" name="Microb. Ecol.">
        <title>Ecogenomics of the Marine Benthic Filamentous Cyanobacterium Adonisia.</title>
        <authorList>
            <person name="Walter J.M."/>
            <person name="Coutinho F.H."/>
            <person name="Leomil L."/>
            <person name="Hargreaves P.I."/>
            <person name="Campeao M.E."/>
            <person name="Vieira V.V."/>
            <person name="Silva B.S."/>
            <person name="Fistarol G.O."/>
            <person name="Salomon P.S."/>
            <person name="Sawabe T."/>
            <person name="Mino S."/>
            <person name="Hosokawa M."/>
            <person name="Miyashita H."/>
            <person name="Maruyama F."/>
            <person name="van Verk M.C."/>
            <person name="Dutilh B.E."/>
            <person name="Thompson C.C."/>
            <person name="Thompson F.L."/>
        </authorList>
    </citation>
    <scope>NUCLEOTIDE SEQUENCE [LARGE SCALE GENOMIC DNA]</scope>
    <source>
        <strain evidence="2 3">CCMR0082</strain>
    </source>
</reference>
<evidence type="ECO:0000313" key="3">
    <source>
        <dbReference type="Proteomes" id="UP000473574"/>
    </source>
</evidence>
<dbReference type="Proteomes" id="UP000473574">
    <property type="component" value="Unassembled WGS sequence"/>
</dbReference>
<gene>
    <name evidence="2" type="ORF">D0962_34535</name>
</gene>
<evidence type="ECO:0000256" key="1">
    <source>
        <dbReference type="SAM" id="Coils"/>
    </source>
</evidence>
<keyword evidence="1" id="KW-0175">Coiled coil</keyword>
<proteinExistence type="predicted"/>
<accession>A0A6M0SHK3</accession>
<dbReference type="RefSeq" id="WP_163671100.1">
    <property type="nucleotide sequence ID" value="NZ_QZCE01000002.1"/>
</dbReference>
<feature type="coiled-coil region" evidence="1">
    <location>
        <begin position="48"/>
        <end position="75"/>
    </location>
</feature>
<comment type="caution">
    <text evidence="2">The sequence shown here is derived from an EMBL/GenBank/DDBJ whole genome shotgun (WGS) entry which is preliminary data.</text>
</comment>
<evidence type="ECO:0000313" key="2">
    <source>
        <dbReference type="EMBL" id="NEZ67816.1"/>
    </source>
</evidence>
<dbReference type="AlphaFoldDB" id="A0A6M0SHK3"/>
<organism evidence="2 3">
    <name type="scientific">Adonisia turfae CCMR0082</name>
    <dbReference type="NCBI Taxonomy" id="2304604"/>
    <lineage>
        <taxon>Bacteria</taxon>
        <taxon>Bacillati</taxon>
        <taxon>Cyanobacteriota</taxon>
        <taxon>Adonisia</taxon>
        <taxon>Adonisia turfae</taxon>
    </lineage>
</organism>
<protein>
    <submittedName>
        <fullName evidence="2">Uncharacterized protein</fullName>
    </submittedName>
</protein>
<name>A0A6M0SHK3_9CYAN</name>